<feature type="transmembrane region" description="Helical" evidence="1">
    <location>
        <begin position="53"/>
        <end position="74"/>
    </location>
</feature>
<evidence type="ECO:0000313" key="2">
    <source>
        <dbReference type="EMBL" id="MFC3149529.1"/>
    </source>
</evidence>
<keyword evidence="3" id="KW-1185">Reference proteome</keyword>
<organism evidence="2 3">
    <name type="scientific">Litoribrevibacter euphylliae</name>
    <dbReference type="NCBI Taxonomy" id="1834034"/>
    <lineage>
        <taxon>Bacteria</taxon>
        <taxon>Pseudomonadati</taxon>
        <taxon>Pseudomonadota</taxon>
        <taxon>Gammaproteobacteria</taxon>
        <taxon>Oceanospirillales</taxon>
        <taxon>Oceanospirillaceae</taxon>
        <taxon>Litoribrevibacter</taxon>
    </lineage>
</organism>
<dbReference type="RefSeq" id="WP_386714628.1">
    <property type="nucleotide sequence ID" value="NZ_JBHRSZ010000001.1"/>
</dbReference>
<keyword evidence="1" id="KW-0812">Transmembrane</keyword>
<dbReference type="EMBL" id="JBHRSZ010000001">
    <property type="protein sequence ID" value="MFC3149529.1"/>
    <property type="molecule type" value="Genomic_DNA"/>
</dbReference>
<comment type="caution">
    <text evidence="2">The sequence shown here is derived from an EMBL/GenBank/DDBJ whole genome shotgun (WGS) entry which is preliminary data.</text>
</comment>
<dbReference type="Proteomes" id="UP001595476">
    <property type="component" value="Unassembled WGS sequence"/>
</dbReference>
<name>A0ABV7HA53_9GAMM</name>
<protein>
    <submittedName>
        <fullName evidence="2">Uncharacterized protein</fullName>
    </submittedName>
</protein>
<reference evidence="3" key="1">
    <citation type="journal article" date="2019" name="Int. J. Syst. Evol. Microbiol.">
        <title>The Global Catalogue of Microorganisms (GCM) 10K type strain sequencing project: providing services to taxonomists for standard genome sequencing and annotation.</title>
        <authorList>
            <consortium name="The Broad Institute Genomics Platform"/>
            <consortium name="The Broad Institute Genome Sequencing Center for Infectious Disease"/>
            <person name="Wu L."/>
            <person name="Ma J."/>
        </authorList>
    </citation>
    <scope>NUCLEOTIDE SEQUENCE [LARGE SCALE GENOMIC DNA]</scope>
    <source>
        <strain evidence="3">KCTC 52438</strain>
    </source>
</reference>
<feature type="transmembrane region" description="Helical" evidence="1">
    <location>
        <begin position="15"/>
        <end position="32"/>
    </location>
</feature>
<evidence type="ECO:0000313" key="3">
    <source>
        <dbReference type="Proteomes" id="UP001595476"/>
    </source>
</evidence>
<evidence type="ECO:0000256" key="1">
    <source>
        <dbReference type="SAM" id="Phobius"/>
    </source>
</evidence>
<sequence>MAQDGKSSPLWDKGIGSRIGAYAVLIVMRRPSKRSIIDDYAILEHARIKDRRIAFCFLITFLLSMLFFALDYILTL</sequence>
<proteinExistence type="predicted"/>
<accession>A0ABV7HA53</accession>
<keyword evidence="1" id="KW-0472">Membrane</keyword>
<gene>
    <name evidence="2" type="ORF">ACFOEK_00660</name>
</gene>
<keyword evidence="1" id="KW-1133">Transmembrane helix</keyword>